<organism evidence="1 2">
    <name type="scientific">Nonomuraea guangzhouensis</name>
    <dbReference type="NCBI Taxonomy" id="1291555"/>
    <lineage>
        <taxon>Bacteria</taxon>
        <taxon>Bacillati</taxon>
        <taxon>Actinomycetota</taxon>
        <taxon>Actinomycetes</taxon>
        <taxon>Streptosporangiales</taxon>
        <taxon>Streptosporangiaceae</taxon>
        <taxon>Nonomuraea</taxon>
    </lineage>
</organism>
<protein>
    <submittedName>
        <fullName evidence="1">Peptidase inhibitor family I36 protein</fullName>
    </submittedName>
</protein>
<proteinExistence type="predicted"/>
<accession>A0ABW4GNE6</accession>
<keyword evidence="2" id="KW-1185">Reference proteome</keyword>
<gene>
    <name evidence="1" type="ORF">ACFSJ0_44435</name>
</gene>
<evidence type="ECO:0000313" key="2">
    <source>
        <dbReference type="Proteomes" id="UP001597097"/>
    </source>
</evidence>
<comment type="caution">
    <text evidence="1">The sequence shown here is derived from an EMBL/GenBank/DDBJ whole genome shotgun (WGS) entry which is preliminary data.</text>
</comment>
<reference evidence="2" key="1">
    <citation type="journal article" date="2019" name="Int. J. Syst. Evol. Microbiol.">
        <title>The Global Catalogue of Microorganisms (GCM) 10K type strain sequencing project: providing services to taxonomists for standard genome sequencing and annotation.</title>
        <authorList>
            <consortium name="The Broad Institute Genomics Platform"/>
            <consortium name="The Broad Institute Genome Sequencing Center for Infectious Disease"/>
            <person name="Wu L."/>
            <person name="Ma J."/>
        </authorList>
    </citation>
    <scope>NUCLEOTIDE SEQUENCE [LARGE SCALE GENOMIC DNA]</scope>
    <source>
        <strain evidence="2">CGMCC 1.15399</strain>
    </source>
</reference>
<dbReference type="Proteomes" id="UP001597097">
    <property type="component" value="Unassembled WGS sequence"/>
</dbReference>
<dbReference type="EMBL" id="JBHUCM010000043">
    <property type="protein sequence ID" value="MFD1544155.1"/>
    <property type="molecule type" value="Genomic_DNA"/>
</dbReference>
<dbReference type="Gene3D" id="2.60.20.10">
    <property type="entry name" value="Crystallins"/>
    <property type="match status" value="1"/>
</dbReference>
<dbReference type="RefSeq" id="WP_378625030.1">
    <property type="nucleotide sequence ID" value="NZ_JBHUCM010000043.1"/>
</dbReference>
<name>A0ABW4GNE6_9ACTN</name>
<evidence type="ECO:0000313" key="1">
    <source>
        <dbReference type="EMBL" id="MFD1544155.1"/>
    </source>
</evidence>
<dbReference type="Pfam" id="PF03995">
    <property type="entry name" value="Inhibitor_I36"/>
    <property type="match status" value="1"/>
</dbReference>
<sequence>MADAKSSAADACPRSRLCFYSDTDFEGRSLFVASAPTGTCWNTSGDGFPYRSIINNTNYRHRAWRGGSCDGESWIIGPHDSVDDLGFDAHSTSRD</sequence>